<dbReference type="AlphaFoldDB" id="A0A5E5AZ94"/>
<accession>A0A5E5AZ94</accession>
<proteinExistence type="predicted"/>
<evidence type="ECO:0000313" key="2">
    <source>
        <dbReference type="Proteomes" id="UP000335538"/>
    </source>
</evidence>
<dbReference type="EMBL" id="CABPSR010000003">
    <property type="protein sequence ID" value="VVE78784.1"/>
    <property type="molecule type" value="Genomic_DNA"/>
</dbReference>
<dbReference type="Proteomes" id="UP000335538">
    <property type="component" value="Unassembled WGS sequence"/>
</dbReference>
<sequence length="62" mass="6712">MGCARDDAAWGRIDAEDPPNVAPLSASPSRVLSFQKCQLFLGKLSKTLGRTLKNPIVLRDVS</sequence>
<reference evidence="1 2" key="1">
    <citation type="submission" date="2019-08" db="EMBL/GenBank/DDBJ databases">
        <authorList>
            <person name="Peeters C."/>
        </authorList>
    </citation>
    <scope>NUCLEOTIDE SEQUENCE [LARGE SCALE GENOMIC DNA]</scope>
    <source>
        <strain evidence="1 2">LMG 31121</strain>
    </source>
</reference>
<protein>
    <submittedName>
        <fullName evidence="1">Uncharacterized protein</fullName>
    </submittedName>
</protein>
<organism evidence="1 2">
    <name type="scientific">Pandoraea sputorum</name>
    <dbReference type="NCBI Taxonomy" id="93222"/>
    <lineage>
        <taxon>Bacteria</taxon>
        <taxon>Pseudomonadati</taxon>
        <taxon>Pseudomonadota</taxon>
        <taxon>Betaproteobacteria</taxon>
        <taxon>Burkholderiales</taxon>
        <taxon>Burkholderiaceae</taxon>
        <taxon>Pandoraea</taxon>
    </lineage>
</organism>
<name>A0A5E5AZ94_9BURK</name>
<gene>
    <name evidence="1" type="ORF">PSP31121_01836</name>
</gene>
<evidence type="ECO:0000313" key="1">
    <source>
        <dbReference type="EMBL" id="VVE78784.1"/>
    </source>
</evidence>